<comment type="caution">
    <text evidence="1">The sequence shown here is derived from an EMBL/GenBank/DDBJ whole genome shotgun (WGS) entry which is preliminary data.</text>
</comment>
<dbReference type="EMBL" id="ADCP02000001">
    <property type="protein sequence ID" value="EPC05955.1"/>
    <property type="molecule type" value="Genomic_DNA"/>
</dbReference>
<evidence type="ECO:0000313" key="2">
    <source>
        <dbReference type="Proteomes" id="UP000006034"/>
    </source>
</evidence>
<dbReference type="AlphaFoldDB" id="S2KTC5"/>
<sequence>MPSTSCPRSLKTSVGRRPVRRESKAISCNCGCRFSRSSRSALTSSLVRKRNLSLSAFTIFQVPPLVDKGLTPPHACGDGTVYGGTHKAEDVVDGLPDQHFSRRCFGFRPFGGLFGLCIPSRRFQKLRLEAGKQIRSQIGNRQSVDFGLEVGAILAVGRSTYFPSFCPRQGRRSLSPRW</sequence>
<reference evidence="1 2" key="2">
    <citation type="submission" date="2013-04" db="EMBL/GenBank/DDBJ databases">
        <title>The Genome Sequence of Bilophila wadsworthia 3_1_6.</title>
        <authorList>
            <consortium name="The Broad Institute Genomics Platform"/>
            <person name="Earl A."/>
            <person name="Ward D."/>
            <person name="Feldgarden M."/>
            <person name="Gevers D."/>
            <person name="Sibley C."/>
            <person name="Strauss J."/>
            <person name="Allen-Vercoe E."/>
            <person name="Walker B."/>
            <person name="Young S."/>
            <person name="Zeng Q."/>
            <person name="Gargeya S."/>
            <person name="Fitzgerald M."/>
            <person name="Haas B."/>
            <person name="Abouelleil A."/>
            <person name="Allen A.W."/>
            <person name="Alvarado L."/>
            <person name="Arachchi H.M."/>
            <person name="Berlin A.M."/>
            <person name="Chapman S.B."/>
            <person name="Gainer-Dewar J."/>
            <person name="Goldberg J."/>
            <person name="Griggs A."/>
            <person name="Gujja S."/>
            <person name="Hansen M."/>
            <person name="Howarth C."/>
            <person name="Imamovic A."/>
            <person name="Ireland A."/>
            <person name="Larimer J."/>
            <person name="McCowan C."/>
            <person name="Murphy C."/>
            <person name="Pearson M."/>
            <person name="Poon T.W."/>
            <person name="Priest M."/>
            <person name="Roberts A."/>
            <person name="Saif S."/>
            <person name="Shea T."/>
            <person name="Sisk P."/>
            <person name="Sykes S."/>
            <person name="Wortman J."/>
            <person name="Nusbaum C."/>
            <person name="Birren B."/>
        </authorList>
    </citation>
    <scope>NUCLEOTIDE SEQUENCE [LARGE SCALE GENOMIC DNA]</scope>
    <source>
        <strain evidence="1 2">3_1_6</strain>
    </source>
</reference>
<dbReference type="HOGENOM" id="CLU_1507812_0_0_7"/>
<gene>
    <name evidence="1" type="ORF">HMPREF0179_05237</name>
</gene>
<keyword evidence="2" id="KW-1185">Reference proteome</keyword>
<name>S2KTC5_BILW3</name>
<proteinExistence type="predicted"/>
<accession>S2KTC5</accession>
<dbReference type="Proteomes" id="UP000006034">
    <property type="component" value="Unassembled WGS sequence"/>
</dbReference>
<protein>
    <submittedName>
        <fullName evidence="1">Uncharacterized protein</fullName>
    </submittedName>
</protein>
<organism evidence="1 2">
    <name type="scientific">Bilophila wadsworthia (strain 3_1_6)</name>
    <dbReference type="NCBI Taxonomy" id="563192"/>
    <lineage>
        <taxon>Bacteria</taxon>
        <taxon>Pseudomonadati</taxon>
        <taxon>Thermodesulfobacteriota</taxon>
        <taxon>Desulfovibrionia</taxon>
        <taxon>Desulfovibrionales</taxon>
        <taxon>Desulfovibrionaceae</taxon>
        <taxon>Bilophila</taxon>
    </lineage>
</organism>
<evidence type="ECO:0000313" key="1">
    <source>
        <dbReference type="EMBL" id="EPC05955.1"/>
    </source>
</evidence>
<reference evidence="1 2" key="1">
    <citation type="submission" date="2010-10" db="EMBL/GenBank/DDBJ databases">
        <authorList>
            <consortium name="The Broad Institute Genome Sequencing Platform"/>
            <person name="Ward D."/>
            <person name="Earl A."/>
            <person name="Feldgarden M."/>
            <person name="Young S.K."/>
            <person name="Gargeya S."/>
            <person name="Zeng Q."/>
            <person name="Alvarado L."/>
            <person name="Berlin A."/>
            <person name="Bochicchio J."/>
            <person name="Chapman S.B."/>
            <person name="Chen Z."/>
            <person name="Freedman E."/>
            <person name="Gellesch M."/>
            <person name="Goldberg J."/>
            <person name="Griggs A."/>
            <person name="Gujja S."/>
            <person name="Heilman E."/>
            <person name="Heiman D."/>
            <person name="Howarth C."/>
            <person name="Mehta T."/>
            <person name="Neiman D."/>
            <person name="Pearson M."/>
            <person name="Roberts A."/>
            <person name="Saif S."/>
            <person name="Shea T."/>
            <person name="Shenoy N."/>
            <person name="Sisk P."/>
            <person name="Stolte C."/>
            <person name="Sykes S."/>
            <person name="White J."/>
            <person name="Yandava C."/>
            <person name="Allen-Vercoe E."/>
            <person name="Sibley C."/>
            <person name="Ambrose C.E."/>
            <person name="Strauss J."/>
            <person name="Daigneault M."/>
            <person name="Haas B."/>
            <person name="Nusbaum C."/>
            <person name="Birren B."/>
        </authorList>
    </citation>
    <scope>NUCLEOTIDE SEQUENCE [LARGE SCALE GENOMIC DNA]</scope>
    <source>
        <strain evidence="1 2">3_1_6</strain>
    </source>
</reference>